<evidence type="ECO:0000256" key="1">
    <source>
        <dbReference type="SAM" id="MobiDB-lite"/>
    </source>
</evidence>
<name>A0A6J7WGC1_9CAUD</name>
<reference evidence="2" key="1">
    <citation type="submission" date="2020-05" db="EMBL/GenBank/DDBJ databases">
        <authorList>
            <person name="Chiriac C."/>
            <person name="Salcher M."/>
            <person name="Ghai R."/>
            <person name="Kavagutti S V."/>
        </authorList>
    </citation>
    <scope>NUCLEOTIDE SEQUENCE</scope>
</reference>
<protein>
    <submittedName>
        <fullName evidence="2">Uncharacterized protein</fullName>
    </submittedName>
</protein>
<gene>
    <name evidence="2" type="ORF">UFOVP184_7</name>
</gene>
<feature type="region of interest" description="Disordered" evidence="1">
    <location>
        <begin position="374"/>
        <end position="393"/>
    </location>
</feature>
<feature type="region of interest" description="Disordered" evidence="1">
    <location>
        <begin position="903"/>
        <end position="923"/>
    </location>
</feature>
<proteinExistence type="predicted"/>
<dbReference type="EMBL" id="LR798229">
    <property type="protein sequence ID" value="CAB5206986.1"/>
    <property type="molecule type" value="Genomic_DNA"/>
</dbReference>
<accession>A0A6J7WGC1</accession>
<organism evidence="2">
    <name type="scientific">uncultured Caudovirales phage</name>
    <dbReference type="NCBI Taxonomy" id="2100421"/>
    <lineage>
        <taxon>Viruses</taxon>
        <taxon>Duplodnaviria</taxon>
        <taxon>Heunggongvirae</taxon>
        <taxon>Uroviricota</taxon>
        <taxon>Caudoviricetes</taxon>
        <taxon>Peduoviridae</taxon>
        <taxon>Maltschvirus</taxon>
        <taxon>Maltschvirus maltsch</taxon>
    </lineage>
</organism>
<sequence length="923" mass="100828">MLRDLQLWIDGKYIDVEKENIRFESLVVWSKDSIPILHLTHFPVFPVPVDPWINKTVVLFLDDGSVDTDHGYVDPTGSPSDFPDQPWWKIVFLGQMARRVNASGSSGWSYGYEARGVDYLASQWPIVSPFDGTGQANFNLPTTDPMYDSTFANLNLAEMILLILEEYTTAKHFYDLANLITDQADPWPRDISISLGRYRIDNTQVTPIYKIDERTRIDLLGDPYLTAIIAPKPITFAGDDFMQGIRNLLQAVAPNHAMWIEPVLEAPPDGGSKKPFGIIRFRNAATRITELPMSMAIDPAPQVQRDYGQSFSRVVVRGGPNIVPVELSMNKGEIIEDFGILPWFTSNNDAKAQWKLSVSQVGVGRQVFGNCMARRPRSASNPNEISPTLPDPANPNLTIANPDYIANITDPKLTSASFILFTPTQALLPANGSLVPGAAAERNLTWAAGVWGQNSNCYMGNLVVNWRNPINLQYNGSTSVRIVDNTATVGGTNANGGGTCYLTLQTPLTNTDTMNGTLTASMWPGRQTWRRYRINANMPDGTPLAKRVQPAFTSNVTWTANVPGVTTPAITVGNSAGWVFSGSLTPQRVSMVVDRQTQDIIFTVPVVTLLNSDLTDLNNGGVGVKGQPTEIRVILPVAGNALEAAAPPDLVANVPAGTLNPPTTPQYRGTSFTVDGLKRTRYINNRDWVSEIDRAMMAQWASQQLDTVCDTVIEGQAIKIGVKPVVGCGTYVTWSDPCWDTSSKKKFDFLTSDVVASTIHWLHGSGDAPVVTTYTLTNRRNPYADQSGMVFHPCMYPSSPREVQHTDWFDPMSALPRANTNAIEDKRAMDLATKTWDVDPNEASRLRNAGLGFTQTAEQLGAEAVQMSGEEARKATLNAVIAAQEGTLNGDGQGWSGKFHTAGGDIETGYGTDGNSYKPGGAK</sequence>
<evidence type="ECO:0000313" key="2">
    <source>
        <dbReference type="EMBL" id="CAB5206986.1"/>
    </source>
</evidence>